<name>A0A6I4NU98_9MICO</name>
<gene>
    <name evidence="2" type="ORF">GB864_03760</name>
</gene>
<evidence type="ECO:0000313" key="3">
    <source>
        <dbReference type="Proteomes" id="UP000438182"/>
    </source>
</evidence>
<dbReference type="GO" id="GO:0016787">
    <property type="term" value="F:hydrolase activity"/>
    <property type="evidence" value="ECO:0007669"/>
    <property type="project" value="UniProtKB-KW"/>
</dbReference>
<dbReference type="PANTHER" id="PTHR43546">
    <property type="entry name" value="UPF0173 METAL-DEPENDENT HYDROLASE MJ1163-RELATED"/>
    <property type="match status" value="1"/>
</dbReference>
<accession>A0A6I4NU98</accession>
<dbReference type="Pfam" id="PF13483">
    <property type="entry name" value="Lactamase_B_3"/>
    <property type="match status" value="1"/>
</dbReference>
<evidence type="ECO:0000259" key="1">
    <source>
        <dbReference type="SMART" id="SM00849"/>
    </source>
</evidence>
<keyword evidence="2" id="KW-0378">Hydrolase</keyword>
<dbReference type="InterPro" id="IPR036866">
    <property type="entry name" value="RibonucZ/Hydroxyglut_hydro"/>
</dbReference>
<dbReference type="PANTHER" id="PTHR43546:SF3">
    <property type="entry name" value="UPF0173 METAL-DEPENDENT HYDROLASE MJ1163"/>
    <property type="match status" value="1"/>
</dbReference>
<dbReference type="RefSeq" id="WP_160423019.1">
    <property type="nucleotide sequence ID" value="NZ_WSTA01000010.1"/>
</dbReference>
<dbReference type="SMART" id="SM00849">
    <property type="entry name" value="Lactamase_B"/>
    <property type="match status" value="1"/>
</dbReference>
<protein>
    <submittedName>
        <fullName evidence="2">MBL fold metallo-hydrolase</fullName>
    </submittedName>
</protein>
<feature type="domain" description="Metallo-beta-lactamase" evidence="1">
    <location>
        <begin position="6"/>
        <end position="174"/>
    </location>
</feature>
<keyword evidence="3" id="KW-1185">Reference proteome</keyword>
<dbReference type="InterPro" id="IPR001279">
    <property type="entry name" value="Metallo-B-lactamas"/>
</dbReference>
<organism evidence="2 3">
    <name type="scientific">Agromyces seonyuensis</name>
    <dbReference type="NCBI Taxonomy" id="2662446"/>
    <lineage>
        <taxon>Bacteria</taxon>
        <taxon>Bacillati</taxon>
        <taxon>Actinomycetota</taxon>
        <taxon>Actinomycetes</taxon>
        <taxon>Micrococcales</taxon>
        <taxon>Microbacteriaceae</taxon>
        <taxon>Agromyces</taxon>
    </lineage>
</organism>
<proteinExistence type="predicted"/>
<comment type="caution">
    <text evidence="2">The sequence shown here is derived from an EMBL/GenBank/DDBJ whole genome shotgun (WGS) entry which is preliminary data.</text>
</comment>
<sequence length="212" mass="22107">MRITKFEHAELVLEEAGSKLVVDPGNFSRLVPGPEGVAAVVITHEHPDHWTPEQLASILAASPDARVFGAAGVAAAVGEYAPVEVVHAGDEVVVGPFALRFYGGRHAVIHSTIPVVDNLGVLVNGVFAYSGDSFAVPPEPVDVLAAPAGAPWMKIAETMDYVLEVAPKRVFAVHDAVLSGPGKAMADGRLTWAVEQGGGSFVPLSPGESFEV</sequence>
<dbReference type="Gene3D" id="3.60.15.10">
    <property type="entry name" value="Ribonuclease Z/Hydroxyacylglutathione hydrolase-like"/>
    <property type="match status" value="1"/>
</dbReference>
<dbReference type="AlphaFoldDB" id="A0A6I4NU98"/>
<reference evidence="2 3" key="1">
    <citation type="submission" date="2019-12" db="EMBL/GenBank/DDBJ databases">
        <authorList>
            <person name="Kim Y.S."/>
        </authorList>
    </citation>
    <scope>NUCLEOTIDE SEQUENCE [LARGE SCALE GENOMIC DNA]</scope>
    <source>
        <strain evidence="2 3">MMS17-SY077</strain>
    </source>
</reference>
<evidence type="ECO:0000313" key="2">
    <source>
        <dbReference type="EMBL" id="MWB97671.1"/>
    </source>
</evidence>
<dbReference type="InterPro" id="IPR050114">
    <property type="entry name" value="UPF0173_UPF0282_UlaG_hydrolase"/>
</dbReference>
<dbReference type="EMBL" id="WSTA01000010">
    <property type="protein sequence ID" value="MWB97671.1"/>
    <property type="molecule type" value="Genomic_DNA"/>
</dbReference>
<dbReference type="Proteomes" id="UP000438182">
    <property type="component" value="Unassembled WGS sequence"/>
</dbReference>
<dbReference type="SUPFAM" id="SSF56281">
    <property type="entry name" value="Metallo-hydrolase/oxidoreductase"/>
    <property type="match status" value="1"/>
</dbReference>